<organism evidence="1 2">
    <name type="scientific">Ancylobacter oerskovii</name>
    <dbReference type="NCBI Taxonomy" id="459519"/>
    <lineage>
        <taxon>Bacteria</taxon>
        <taxon>Pseudomonadati</taxon>
        <taxon>Pseudomonadota</taxon>
        <taxon>Alphaproteobacteria</taxon>
        <taxon>Hyphomicrobiales</taxon>
        <taxon>Xanthobacteraceae</taxon>
        <taxon>Ancylobacter</taxon>
    </lineage>
</organism>
<reference evidence="2" key="1">
    <citation type="journal article" date="2019" name="Int. J. Syst. Evol. Microbiol.">
        <title>The Global Catalogue of Microorganisms (GCM) 10K type strain sequencing project: providing services to taxonomists for standard genome sequencing and annotation.</title>
        <authorList>
            <consortium name="The Broad Institute Genomics Platform"/>
            <consortium name="The Broad Institute Genome Sequencing Center for Infectious Disease"/>
            <person name="Wu L."/>
            <person name="Ma J."/>
        </authorList>
    </citation>
    <scope>NUCLEOTIDE SEQUENCE [LARGE SCALE GENOMIC DNA]</scope>
    <source>
        <strain evidence="2">CCM 7435</strain>
    </source>
</reference>
<name>A0ABW4YUH8_9HYPH</name>
<dbReference type="InterPro" id="IPR016986">
    <property type="entry name" value="UCP031982_abhydr"/>
</dbReference>
<dbReference type="EMBL" id="JBHUHD010000001">
    <property type="protein sequence ID" value="MFD2139724.1"/>
    <property type="molecule type" value="Genomic_DNA"/>
</dbReference>
<evidence type="ECO:0000313" key="1">
    <source>
        <dbReference type="EMBL" id="MFD2139724.1"/>
    </source>
</evidence>
<proteinExistence type="predicted"/>
<dbReference type="SUPFAM" id="SSF53474">
    <property type="entry name" value="alpha/beta-Hydrolases"/>
    <property type="match status" value="1"/>
</dbReference>
<comment type="caution">
    <text evidence="1">The sequence shown here is derived from an EMBL/GenBank/DDBJ whole genome shotgun (WGS) entry which is preliminary data.</text>
</comment>
<dbReference type="InterPro" id="IPR050261">
    <property type="entry name" value="FrsA_esterase"/>
</dbReference>
<dbReference type="InterPro" id="IPR029058">
    <property type="entry name" value="AB_hydrolase_fold"/>
</dbReference>
<keyword evidence="2" id="KW-1185">Reference proteome</keyword>
<dbReference type="Pfam" id="PF03403">
    <property type="entry name" value="PAF-AH_p_II"/>
    <property type="match status" value="1"/>
</dbReference>
<dbReference type="RefSeq" id="WP_343207696.1">
    <property type="nucleotide sequence ID" value="NZ_JAHBGB010000023.1"/>
</dbReference>
<dbReference type="PANTHER" id="PTHR22946">
    <property type="entry name" value="DIENELACTONE HYDROLASE DOMAIN-CONTAINING PROTEIN-RELATED"/>
    <property type="match status" value="1"/>
</dbReference>
<accession>A0ABW4YUH8</accession>
<gene>
    <name evidence="1" type="ORF">ACFSNC_04895</name>
</gene>
<sequence length="334" mass="35461">MGFAEGMFTDPSRPHWSGEGSRPVRWSAWYPADAGRVAAADDGPASSGFRRSPRYRDAPLAAGAAPLPLVLLSHGTGGTVAGLEWLAHRLAARGFLVAGVDHHGNTAREAYRPEGFLCWWERAGDLSRLADHLLAAPRFAGRIDPARLHAAGFSLGGHAVLALLGAITEVPRFLAWAAGGPFERGPREFPDLGGRIAPLLAESAVFRESWERQSRDYRDARLRTALLMAPAPTVRAFTPESLAAIRLPVVLAVGGADREAPAAECAGWLHEVLPASRLVSLGADAGHYVFLGECTPQARRAEPDICRDAPGVDRAGVHAAMAALALDLFAEAGD</sequence>
<evidence type="ECO:0000313" key="2">
    <source>
        <dbReference type="Proteomes" id="UP001597299"/>
    </source>
</evidence>
<dbReference type="Gene3D" id="3.40.50.1820">
    <property type="entry name" value="alpha/beta hydrolase"/>
    <property type="match status" value="1"/>
</dbReference>
<dbReference type="Proteomes" id="UP001597299">
    <property type="component" value="Unassembled WGS sequence"/>
</dbReference>
<protein>
    <submittedName>
        <fullName evidence="1">Alpha/beta hydrolase family protein</fullName>
    </submittedName>
</protein>
<dbReference type="PIRSF" id="PIRSF031982">
    <property type="entry name" value="UCP031982_abhydr"/>
    <property type="match status" value="1"/>
</dbReference>
<keyword evidence="1" id="KW-0378">Hydrolase</keyword>
<dbReference type="GO" id="GO:0016787">
    <property type="term" value="F:hydrolase activity"/>
    <property type="evidence" value="ECO:0007669"/>
    <property type="project" value="UniProtKB-KW"/>
</dbReference>